<dbReference type="Pfam" id="PF00950">
    <property type="entry name" value="ABC-3"/>
    <property type="match status" value="1"/>
</dbReference>
<dbReference type="PANTHER" id="PTHR30477">
    <property type="entry name" value="ABC-TRANSPORTER METAL-BINDING PROTEIN"/>
    <property type="match status" value="1"/>
</dbReference>
<evidence type="ECO:0000256" key="12">
    <source>
        <dbReference type="RuleBase" id="RU003943"/>
    </source>
</evidence>
<gene>
    <name evidence="14" type="ORF">NGB36_28815</name>
</gene>
<evidence type="ECO:0000256" key="9">
    <source>
        <dbReference type="ARBA" id="ARBA00023125"/>
    </source>
</evidence>
<sequence>MLLADTAVSSGWSWNLVTDLTQMWAYPFMVSAFRAGAIIAVVSAAVGWFVVLRRQTFAGHTLSAVAFPGAAGATLLGVGAVYGYFTVCVAAALVIAAARKVPVRLLGYTFLAVAGVCAAEATQAVGSLLLLGLLAAPGGAASRLTDRPYRALALLKSLIDTGGSVSAQALYTLAADGSQVGLSTVYRTLTALAEAGRADVVRDRNGERLFRYRPGADHRHYLLCTACGLSLPVDSAPVEEWADRIARTSGFAGVRHTVELAGICPECDRTRTPQRPDDPEPN</sequence>
<feature type="transmembrane region" description="Helical" evidence="13">
    <location>
        <begin position="110"/>
        <end position="135"/>
    </location>
</feature>
<keyword evidence="10 13" id="KW-0472">Membrane</keyword>
<evidence type="ECO:0000256" key="11">
    <source>
        <dbReference type="ARBA" id="ARBA00023163"/>
    </source>
</evidence>
<organism evidence="14 15">
    <name type="scientific">Streptomyces humicola</name>
    <dbReference type="NCBI Taxonomy" id="2953240"/>
    <lineage>
        <taxon>Bacteria</taxon>
        <taxon>Bacillati</taxon>
        <taxon>Actinomycetota</taxon>
        <taxon>Actinomycetes</taxon>
        <taxon>Kitasatosporales</taxon>
        <taxon>Streptomycetaceae</taxon>
        <taxon>Streptomyces</taxon>
    </lineage>
</organism>
<keyword evidence="4" id="KW-0678">Repressor</keyword>
<keyword evidence="15" id="KW-1185">Reference proteome</keyword>
<dbReference type="RefSeq" id="WP_255923535.1">
    <property type="nucleotide sequence ID" value="NZ_JANFNG010000036.1"/>
</dbReference>
<dbReference type="Gene3D" id="3.30.1490.190">
    <property type="match status" value="1"/>
</dbReference>
<name>A0ABT1Q3H3_9ACTN</name>
<comment type="caution">
    <text evidence="14">The sequence shown here is derived from an EMBL/GenBank/DDBJ whole genome shotgun (WGS) entry which is preliminary data.</text>
</comment>
<dbReference type="PANTHER" id="PTHR30477:SF0">
    <property type="entry name" value="METAL TRANSPORT SYSTEM MEMBRANE PROTEIN TM_0125-RELATED"/>
    <property type="match status" value="1"/>
</dbReference>
<protein>
    <submittedName>
        <fullName evidence="14">Metal ABC transporter permease</fullName>
    </submittedName>
</protein>
<dbReference type="InterPro" id="IPR043135">
    <property type="entry name" value="Fur_C"/>
</dbReference>
<dbReference type="EMBL" id="JANFNG010000036">
    <property type="protein sequence ID" value="MCQ4084469.1"/>
    <property type="molecule type" value="Genomic_DNA"/>
</dbReference>
<keyword evidence="5 12" id="KW-0812">Transmembrane</keyword>
<comment type="similarity">
    <text evidence="3 12">Belongs to the ABC-3 integral membrane protein family.</text>
</comment>
<keyword evidence="11" id="KW-0804">Transcription</keyword>
<reference evidence="14" key="1">
    <citation type="submission" date="2022-06" db="EMBL/GenBank/DDBJ databases">
        <title>Draft genome sequence of Streptomyces sp. RB6PN25 isolated from peat swamp forest in Thailand.</title>
        <authorList>
            <person name="Duangmal K."/>
            <person name="Klaysubun C."/>
        </authorList>
    </citation>
    <scope>NUCLEOTIDE SEQUENCE</scope>
    <source>
        <strain evidence="14">RB6PN25</strain>
    </source>
</reference>
<evidence type="ECO:0000256" key="1">
    <source>
        <dbReference type="ARBA" id="ARBA00004141"/>
    </source>
</evidence>
<evidence type="ECO:0000313" key="15">
    <source>
        <dbReference type="Proteomes" id="UP001057702"/>
    </source>
</evidence>
<keyword evidence="8" id="KW-0805">Transcription regulation</keyword>
<dbReference type="CDD" id="cd07153">
    <property type="entry name" value="Fur_like"/>
    <property type="match status" value="1"/>
</dbReference>
<keyword evidence="12" id="KW-0813">Transport</keyword>
<feature type="transmembrane region" description="Helical" evidence="13">
    <location>
        <begin position="81"/>
        <end position="98"/>
    </location>
</feature>
<comment type="subcellular location">
    <subcellularLocation>
        <location evidence="12">Cell membrane</location>
        <topology evidence="12">Multi-pass membrane protein</topology>
    </subcellularLocation>
    <subcellularLocation>
        <location evidence="1">Membrane</location>
        <topology evidence="1">Multi-pass membrane protein</topology>
    </subcellularLocation>
</comment>
<dbReference type="Pfam" id="PF01475">
    <property type="entry name" value="FUR"/>
    <property type="match status" value="1"/>
</dbReference>
<feature type="transmembrane region" description="Helical" evidence="13">
    <location>
        <begin position="24"/>
        <end position="50"/>
    </location>
</feature>
<evidence type="ECO:0000256" key="8">
    <source>
        <dbReference type="ARBA" id="ARBA00023015"/>
    </source>
</evidence>
<dbReference type="InterPro" id="IPR036388">
    <property type="entry name" value="WH-like_DNA-bd_sf"/>
</dbReference>
<dbReference type="Gene3D" id="1.10.10.10">
    <property type="entry name" value="Winged helix-like DNA-binding domain superfamily/Winged helix DNA-binding domain"/>
    <property type="match status" value="1"/>
</dbReference>
<evidence type="ECO:0000256" key="10">
    <source>
        <dbReference type="ARBA" id="ARBA00023136"/>
    </source>
</evidence>
<evidence type="ECO:0000256" key="7">
    <source>
        <dbReference type="ARBA" id="ARBA00022989"/>
    </source>
</evidence>
<proteinExistence type="inferred from homology"/>
<dbReference type="InterPro" id="IPR036390">
    <property type="entry name" value="WH_DNA-bd_sf"/>
</dbReference>
<evidence type="ECO:0000256" key="13">
    <source>
        <dbReference type="SAM" id="Phobius"/>
    </source>
</evidence>
<evidence type="ECO:0000256" key="5">
    <source>
        <dbReference type="ARBA" id="ARBA00022692"/>
    </source>
</evidence>
<evidence type="ECO:0000256" key="2">
    <source>
        <dbReference type="ARBA" id="ARBA00007957"/>
    </source>
</evidence>
<evidence type="ECO:0000256" key="6">
    <source>
        <dbReference type="ARBA" id="ARBA00022833"/>
    </source>
</evidence>
<dbReference type="Proteomes" id="UP001057702">
    <property type="component" value="Unassembled WGS sequence"/>
</dbReference>
<keyword evidence="9" id="KW-0238">DNA-binding</keyword>
<dbReference type="SUPFAM" id="SSF46785">
    <property type="entry name" value="Winged helix' DNA-binding domain"/>
    <property type="match status" value="1"/>
</dbReference>
<keyword evidence="7 13" id="KW-1133">Transmembrane helix</keyword>
<comment type="similarity">
    <text evidence="2">Belongs to the Fur family.</text>
</comment>
<evidence type="ECO:0000256" key="4">
    <source>
        <dbReference type="ARBA" id="ARBA00022491"/>
    </source>
</evidence>
<accession>A0ABT1Q3H3</accession>
<keyword evidence="6" id="KW-0862">Zinc</keyword>
<evidence type="ECO:0000256" key="3">
    <source>
        <dbReference type="ARBA" id="ARBA00008034"/>
    </source>
</evidence>
<dbReference type="SUPFAM" id="SSF81345">
    <property type="entry name" value="ABC transporter involved in vitamin B12 uptake, BtuC"/>
    <property type="match status" value="1"/>
</dbReference>
<dbReference type="InterPro" id="IPR002481">
    <property type="entry name" value="FUR"/>
</dbReference>
<dbReference type="InterPro" id="IPR037294">
    <property type="entry name" value="ABC_BtuC-like"/>
</dbReference>
<dbReference type="InterPro" id="IPR001626">
    <property type="entry name" value="ABC_TroCD"/>
</dbReference>
<evidence type="ECO:0000313" key="14">
    <source>
        <dbReference type="EMBL" id="MCQ4084469.1"/>
    </source>
</evidence>